<evidence type="ECO:0000313" key="5">
    <source>
        <dbReference type="EMBL" id="WPH03345.1"/>
    </source>
</evidence>
<evidence type="ECO:0000256" key="3">
    <source>
        <dbReference type="SAM" id="MobiDB-lite"/>
    </source>
</evidence>
<evidence type="ECO:0000256" key="2">
    <source>
        <dbReference type="ARBA" id="ARBA00019138"/>
    </source>
</evidence>
<dbReference type="PANTHER" id="PTHR48407">
    <property type="entry name" value="CRANIOFACIAL DEVELOPMENT PROTEIN 1"/>
    <property type="match status" value="1"/>
</dbReference>
<feature type="region of interest" description="Disordered" evidence="3">
    <location>
        <begin position="1"/>
        <end position="111"/>
    </location>
</feature>
<feature type="domain" description="BCNT-C" evidence="4">
    <location>
        <begin position="247"/>
        <end position="325"/>
    </location>
</feature>
<organism evidence="5 6">
    <name type="scientific">Acrodontium crateriforme</name>
    <dbReference type="NCBI Taxonomy" id="150365"/>
    <lineage>
        <taxon>Eukaryota</taxon>
        <taxon>Fungi</taxon>
        <taxon>Dikarya</taxon>
        <taxon>Ascomycota</taxon>
        <taxon>Pezizomycotina</taxon>
        <taxon>Dothideomycetes</taxon>
        <taxon>Dothideomycetidae</taxon>
        <taxon>Mycosphaerellales</taxon>
        <taxon>Teratosphaeriaceae</taxon>
        <taxon>Acrodontium</taxon>
    </lineage>
</organism>
<gene>
    <name evidence="5" type="ORF">R9X50_00622300</name>
</gene>
<evidence type="ECO:0000259" key="4">
    <source>
        <dbReference type="PROSITE" id="PS51279"/>
    </source>
</evidence>
<dbReference type="PROSITE" id="PS51279">
    <property type="entry name" value="BCNT_C"/>
    <property type="match status" value="1"/>
</dbReference>
<dbReference type="Pfam" id="PF07572">
    <property type="entry name" value="BCNT"/>
    <property type="match status" value="1"/>
</dbReference>
<reference evidence="5 6" key="1">
    <citation type="submission" date="2023-11" db="EMBL/GenBank/DDBJ databases">
        <title>An acidophilic fungus is an integral part of prey digestion in a carnivorous sundew plant.</title>
        <authorList>
            <person name="Tsai I.J."/>
        </authorList>
    </citation>
    <scope>NUCLEOTIDE SEQUENCE [LARGE SCALE GENOMIC DNA]</scope>
    <source>
        <strain evidence="5">169a</strain>
    </source>
</reference>
<sequence>MPASKEEATSDEEYDENADEDFNPDQAAAEDESSSSEDETAAPKAGKKPAKRKAAPEDELDSGDEATIKERKRKKRKNRDANDSGDDGGLIKTRAQRLVEQAEQSERRRTRIGDVTIDVEEIWNELNSFPIGRPATPPPKPVDEDKSEYEKGKENKASPQQMIKIKRNIEYAGEVTEIEEEVPRNSKEAQIYLKDHPEADPNYKPEDNGQEKLLRPLRRPSMFEPNPAGLVKGVPPDKLRPRAPSRLDVLMAEKRAEEERKKKADKMTTVQKSALDWKGFVEKEGLKDELDTYGKSKDGYLQREEFLGRAQLLREAAGKAARLKG</sequence>
<accession>A0AAQ3RC18</accession>
<protein>
    <recommendedName>
        <fullName evidence="2">SWR1-complex protein 5</fullName>
    </recommendedName>
</protein>
<dbReference type="GO" id="GO:0000812">
    <property type="term" value="C:Swr1 complex"/>
    <property type="evidence" value="ECO:0007669"/>
    <property type="project" value="TreeGrafter"/>
</dbReference>
<dbReference type="InterPro" id="IPR027124">
    <property type="entry name" value="Swc5/CFDP1/2"/>
</dbReference>
<dbReference type="EMBL" id="CP138589">
    <property type="protein sequence ID" value="WPH03345.1"/>
    <property type="molecule type" value="Genomic_DNA"/>
</dbReference>
<feature type="compositionally biased region" description="Acidic residues" evidence="3">
    <location>
        <begin position="9"/>
        <end position="40"/>
    </location>
</feature>
<evidence type="ECO:0000256" key="1">
    <source>
        <dbReference type="ARBA" id="ARBA00010465"/>
    </source>
</evidence>
<feature type="region of interest" description="Disordered" evidence="3">
    <location>
        <begin position="219"/>
        <end position="242"/>
    </location>
</feature>
<evidence type="ECO:0000313" key="6">
    <source>
        <dbReference type="Proteomes" id="UP001303373"/>
    </source>
</evidence>
<feature type="region of interest" description="Disordered" evidence="3">
    <location>
        <begin position="126"/>
        <end position="160"/>
    </location>
</feature>
<name>A0AAQ3RC18_9PEZI</name>
<feature type="compositionally biased region" description="Basic and acidic residues" evidence="3">
    <location>
        <begin position="141"/>
        <end position="156"/>
    </location>
</feature>
<dbReference type="Proteomes" id="UP001303373">
    <property type="component" value="Chromosome 10"/>
</dbReference>
<dbReference type="InterPro" id="IPR011421">
    <property type="entry name" value="BCNT-C"/>
</dbReference>
<proteinExistence type="inferred from homology"/>
<keyword evidence="6" id="KW-1185">Reference proteome</keyword>
<dbReference type="PANTHER" id="PTHR48407:SF1">
    <property type="entry name" value="CRANIOFACIAL DEVELOPMENT PROTEIN 1"/>
    <property type="match status" value="1"/>
</dbReference>
<comment type="similarity">
    <text evidence="1">Belongs to the SWC5 family.</text>
</comment>
<dbReference type="AlphaFoldDB" id="A0AAQ3RC18"/>